<dbReference type="Proteomes" id="UP000604273">
    <property type="component" value="Unassembled WGS sequence"/>
</dbReference>
<dbReference type="AlphaFoldDB" id="A0A8H4T5G2"/>
<evidence type="ECO:0000313" key="2">
    <source>
        <dbReference type="Proteomes" id="UP000604273"/>
    </source>
</evidence>
<dbReference type="EMBL" id="JABFAI010000174">
    <property type="protein sequence ID" value="KAF4951579.1"/>
    <property type="molecule type" value="Genomic_DNA"/>
</dbReference>
<accession>A0A8H4T5G2</accession>
<gene>
    <name evidence="1" type="ORF">FGADI_7354</name>
</gene>
<sequence>MMEVHFKAKTTQAQPPKDNIFEKYNYARQSDQQYNEKTKSLEFKIYDKFDNAGKVKDELRNLLARENIFDEWDVQGLFVMLNNGEIFNALEDERLLKVYDMPTLEEFLNKLFPSTAGVSGT</sequence>
<organism evidence="1 2">
    <name type="scientific">Fusarium gaditjirri</name>
    <dbReference type="NCBI Taxonomy" id="282569"/>
    <lineage>
        <taxon>Eukaryota</taxon>
        <taxon>Fungi</taxon>
        <taxon>Dikarya</taxon>
        <taxon>Ascomycota</taxon>
        <taxon>Pezizomycotina</taxon>
        <taxon>Sordariomycetes</taxon>
        <taxon>Hypocreomycetidae</taxon>
        <taxon>Hypocreales</taxon>
        <taxon>Nectriaceae</taxon>
        <taxon>Fusarium</taxon>
        <taxon>Fusarium nisikadoi species complex</taxon>
    </lineage>
</organism>
<reference evidence="1" key="2">
    <citation type="submission" date="2020-05" db="EMBL/GenBank/DDBJ databases">
        <authorList>
            <person name="Kim H.-S."/>
            <person name="Proctor R.H."/>
            <person name="Brown D.W."/>
        </authorList>
    </citation>
    <scope>NUCLEOTIDE SEQUENCE</scope>
    <source>
        <strain evidence="1">NRRL 45417</strain>
    </source>
</reference>
<comment type="caution">
    <text evidence="1">The sequence shown here is derived from an EMBL/GenBank/DDBJ whole genome shotgun (WGS) entry which is preliminary data.</text>
</comment>
<keyword evidence="2" id="KW-1185">Reference proteome</keyword>
<evidence type="ECO:0000313" key="1">
    <source>
        <dbReference type="EMBL" id="KAF4951579.1"/>
    </source>
</evidence>
<dbReference type="OrthoDB" id="5055382at2759"/>
<reference evidence="1" key="1">
    <citation type="journal article" date="2020" name="BMC Genomics">
        <title>Correction to: Identification and distribution of gene clusters required for synthesis of sphingolipid metabolism inhibitors in diverse species of the filamentous fungus Fusarium.</title>
        <authorList>
            <person name="Kim H.S."/>
            <person name="Lohmar J.M."/>
            <person name="Busman M."/>
            <person name="Brown D.W."/>
            <person name="Naumann T.A."/>
            <person name="Divon H.H."/>
            <person name="Lysoe E."/>
            <person name="Uhlig S."/>
            <person name="Proctor R.H."/>
        </authorList>
    </citation>
    <scope>NUCLEOTIDE SEQUENCE</scope>
    <source>
        <strain evidence="1">NRRL 45417</strain>
    </source>
</reference>
<protein>
    <submittedName>
        <fullName evidence="1">Uncharacterized protein</fullName>
    </submittedName>
</protein>
<name>A0A8H4T5G2_9HYPO</name>
<proteinExistence type="predicted"/>